<dbReference type="Proteomes" id="UP000001542">
    <property type="component" value="Unassembled WGS sequence"/>
</dbReference>
<organism evidence="2 3">
    <name type="scientific">Trichomonas vaginalis (strain ATCC PRA-98 / G3)</name>
    <dbReference type="NCBI Taxonomy" id="412133"/>
    <lineage>
        <taxon>Eukaryota</taxon>
        <taxon>Metamonada</taxon>
        <taxon>Parabasalia</taxon>
        <taxon>Trichomonadida</taxon>
        <taxon>Trichomonadidae</taxon>
        <taxon>Trichomonas</taxon>
    </lineage>
</organism>
<feature type="domain" description="KATNIP" evidence="1">
    <location>
        <begin position="178"/>
        <end position="328"/>
    </location>
</feature>
<dbReference type="EMBL" id="DS113299">
    <property type="protein sequence ID" value="EAY12580.1"/>
    <property type="molecule type" value="Genomic_DNA"/>
</dbReference>
<dbReference type="Pfam" id="PF14652">
    <property type="entry name" value="DUF4457"/>
    <property type="match status" value="1"/>
</dbReference>
<reference evidence="2" key="1">
    <citation type="submission" date="2006-10" db="EMBL/GenBank/DDBJ databases">
        <authorList>
            <person name="Amadeo P."/>
            <person name="Zhao Q."/>
            <person name="Wortman J."/>
            <person name="Fraser-Liggett C."/>
            <person name="Carlton J."/>
        </authorList>
    </citation>
    <scope>NUCLEOTIDE SEQUENCE</scope>
    <source>
        <strain evidence="2">G3</strain>
    </source>
</reference>
<reference evidence="2" key="2">
    <citation type="journal article" date="2007" name="Science">
        <title>Draft genome sequence of the sexually transmitted pathogen Trichomonas vaginalis.</title>
        <authorList>
            <person name="Carlton J.M."/>
            <person name="Hirt R.P."/>
            <person name="Silva J.C."/>
            <person name="Delcher A.L."/>
            <person name="Schatz M."/>
            <person name="Zhao Q."/>
            <person name="Wortman J.R."/>
            <person name="Bidwell S.L."/>
            <person name="Alsmark U.C.M."/>
            <person name="Besteiro S."/>
            <person name="Sicheritz-Ponten T."/>
            <person name="Noel C.J."/>
            <person name="Dacks J.B."/>
            <person name="Foster P.G."/>
            <person name="Simillion C."/>
            <person name="Van de Peer Y."/>
            <person name="Miranda-Saavedra D."/>
            <person name="Barton G.J."/>
            <person name="Westrop G.D."/>
            <person name="Mueller S."/>
            <person name="Dessi D."/>
            <person name="Fiori P.L."/>
            <person name="Ren Q."/>
            <person name="Paulsen I."/>
            <person name="Zhang H."/>
            <person name="Bastida-Corcuera F.D."/>
            <person name="Simoes-Barbosa A."/>
            <person name="Brown M.T."/>
            <person name="Hayes R.D."/>
            <person name="Mukherjee M."/>
            <person name="Okumura C.Y."/>
            <person name="Schneider R."/>
            <person name="Smith A.J."/>
            <person name="Vanacova S."/>
            <person name="Villalvazo M."/>
            <person name="Haas B.J."/>
            <person name="Pertea M."/>
            <person name="Feldblyum T.V."/>
            <person name="Utterback T.R."/>
            <person name="Shu C.L."/>
            <person name="Osoegawa K."/>
            <person name="de Jong P.J."/>
            <person name="Hrdy I."/>
            <person name="Horvathova L."/>
            <person name="Zubacova Z."/>
            <person name="Dolezal P."/>
            <person name="Malik S.B."/>
            <person name="Logsdon J.M. Jr."/>
            <person name="Henze K."/>
            <person name="Gupta A."/>
            <person name="Wang C.C."/>
            <person name="Dunne R.L."/>
            <person name="Upcroft J.A."/>
            <person name="Upcroft P."/>
            <person name="White O."/>
            <person name="Salzberg S.L."/>
            <person name="Tang P."/>
            <person name="Chiu C.-H."/>
            <person name="Lee Y.-S."/>
            <person name="Embley T.M."/>
            <person name="Coombs G.H."/>
            <person name="Mottram J.C."/>
            <person name="Tachezy J."/>
            <person name="Fraser-Liggett C.M."/>
            <person name="Johnson P.J."/>
        </authorList>
    </citation>
    <scope>NUCLEOTIDE SEQUENCE [LARGE SCALE GENOMIC DNA]</scope>
    <source>
        <strain evidence="2">G3</strain>
    </source>
</reference>
<sequence>MRSSYVLSSPKPRKIIRYNSSKNITGFPLHKDRISTFSYTPSKLTRNLISSEQFKIEPIVYNVEFLQSWSSTSEISCSSVWFLDEQRFRIQPMLIKSNYPIDQDMLNKVSDNTLIKTQSINGLKYTYGEKKYENLILTFYFTPFAEPRFCRVWNSPSTSASSVKRFKISLGYTEIVQGEVPQDYGTEVSLIHYRPMSLRSKLQISQVFIDYYRTPVIDKYGAVPLIKHDSIVFEFLKNYGADKMFGLNGIELFDKNLELIPPSDISEIYLEGTINFTNPLTLVNRDEKTGEFSNPFMMEVLKSDICPKIRIEFKEPKVISFVRFFNAKIAGYNNIGIKICRIKIDENNSFVIKFGKSEVVETALNDLSAIKRQIKI</sequence>
<evidence type="ECO:0000313" key="2">
    <source>
        <dbReference type="EMBL" id="EAY12580.1"/>
    </source>
</evidence>
<dbReference type="InterPro" id="IPR027859">
    <property type="entry name" value="KATNIP_dom"/>
</dbReference>
<dbReference type="InterPro" id="IPR026704">
    <property type="entry name" value="KATNIP"/>
</dbReference>
<dbReference type="InParanoid" id="A2E437"/>
<gene>
    <name evidence="2" type="ORF">TVAG_154310</name>
</gene>
<protein>
    <recommendedName>
        <fullName evidence="1">KATNIP domain-containing protein</fullName>
    </recommendedName>
</protein>
<dbReference type="RefSeq" id="XP_001324803.1">
    <property type="nucleotide sequence ID" value="XM_001324768.1"/>
</dbReference>
<dbReference type="VEuPathDB" id="TrichDB:TVAG_154310"/>
<accession>A2E437</accession>
<name>A2E437_TRIV3</name>
<dbReference type="PANTHER" id="PTHR21534">
    <property type="entry name" value="KATANIN-INTERACTING PROTEIN"/>
    <property type="match status" value="1"/>
</dbReference>
<evidence type="ECO:0000313" key="3">
    <source>
        <dbReference type="Proteomes" id="UP000001542"/>
    </source>
</evidence>
<dbReference type="VEuPathDB" id="TrichDB:TVAGG3_0703500"/>
<evidence type="ECO:0000259" key="1">
    <source>
        <dbReference type="Pfam" id="PF14652"/>
    </source>
</evidence>
<dbReference type="AlphaFoldDB" id="A2E437"/>
<dbReference type="KEGG" id="tva:4770547"/>
<dbReference type="PANTHER" id="PTHR21534:SF0">
    <property type="entry name" value="KATANIN-INTERACTING PROTEIN"/>
    <property type="match status" value="1"/>
</dbReference>
<keyword evidence="3" id="KW-1185">Reference proteome</keyword>
<proteinExistence type="predicted"/>
<dbReference type="OrthoDB" id="304622at2759"/>